<dbReference type="Proteomes" id="UP001595904">
    <property type="component" value="Unassembled WGS sequence"/>
</dbReference>
<organism evidence="2 3">
    <name type="scientific">Steroidobacter flavus</name>
    <dbReference type="NCBI Taxonomy" id="1842136"/>
    <lineage>
        <taxon>Bacteria</taxon>
        <taxon>Pseudomonadati</taxon>
        <taxon>Pseudomonadota</taxon>
        <taxon>Gammaproteobacteria</taxon>
        <taxon>Steroidobacterales</taxon>
        <taxon>Steroidobacteraceae</taxon>
        <taxon>Steroidobacter</taxon>
    </lineage>
</organism>
<dbReference type="Pfam" id="PF05036">
    <property type="entry name" value="SPOR"/>
    <property type="match status" value="1"/>
</dbReference>
<accession>A0ABV8SR61</accession>
<dbReference type="SUPFAM" id="SSF110997">
    <property type="entry name" value="Sporulation related repeat"/>
    <property type="match status" value="1"/>
</dbReference>
<protein>
    <submittedName>
        <fullName evidence="2">SPOR domain-containing protein</fullName>
    </submittedName>
</protein>
<sequence>MRAFCLLLVLVNALYFIWSSVIDVQVGSLDRVPIRVAAPPPRIVLAKEIQNTPAQQAPEEEEEKVADVRAIEPPRVEPLESPGTVQPPVARQEETLTCTSVGPFADLGQASQAQATLRTQGFEPRQRVEQGELWTGYWVSVRDLSTRDAAEAALKTLNDNGITDVYLMPGSDPPNVLSLGVFSDYQRAQRRAEEVRAIGLSPQISDRKRAGSVFWIDVDLKEPGQNIDTSLFQVGQSRILRLELRGCPAPG</sequence>
<dbReference type="Gene3D" id="3.30.70.1070">
    <property type="entry name" value="Sporulation related repeat"/>
    <property type="match status" value="1"/>
</dbReference>
<dbReference type="RefSeq" id="WP_380595966.1">
    <property type="nucleotide sequence ID" value="NZ_JBHSDU010000003.1"/>
</dbReference>
<evidence type="ECO:0000259" key="1">
    <source>
        <dbReference type="Pfam" id="PF05036"/>
    </source>
</evidence>
<reference evidence="3" key="1">
    <citation type="journal article" date="2019" name="Int. J. Syst. Evol. Microbiol.">
        <title>The Global Catalogue of Microorganisms (GCM) 10K type strain sequencing project: providing services to taxonomists for standard genome sequencing and annotation.</title>
        <authorList>
            <consortium name="The Broad Institute Genomics Platform"/>
            <consortium name="The Broad Institute Genome Sequencing Center for Infectious Disease"/>
            <person name="Wu L."/>
            <person name="Ma J."/>
        </authorList>
    </citation>
    <scope>NUCLEOTIDE SEQUENCE [LARGE SCALE GENOMIC DNA]</scope>
    <source>
        <strain evidence="3">CGMCC 1.10759</strain>
    </source>
</reference>
<proteinExistence type="predicted"/>
<keyword evidence="3" id="KW-1185">Reference proteome</keyword>
<dbReference type="EMBL" id="JBHSDU010000003">
    <property type="protein sequence ID" value="MFC4308894.1"/>
    <property type="molecule type" value="Genomic_DNA"/>
</dbReference>
<dbReference type="InterPro" id="IPR036680">
    <property type="entry name" value="SPOR-like_sf"/>
</dbReference>
<gene>
    <name evidence="2" type="ORF">ACFPN2_07355</name>
</gene>
<feature type="domain" description="SPOR" evidence="1">
    <location>
        <begin position="101"/>
        <end position="164"/>
    </location>
</feature>
<dbReference type="InterPro" id="IPR007730">
    <property type="entry name" value="SPOR-like_dom"/>
</dbReference>
<comment type="caution">
    <text evidence="2">The sequence shown here is derived from an EMBL/GenBank/DDBJ whole genome shotgun (WGS) entry which is preliminary data.</text>
</comment>
<evidence type="ECO:0000313" key="2">
    <source>
        <dbReference type="EMBL" id="MFC4308894.1"/>
    </source>
</evidence>
<name>A0ABV8SR61_9GAMM</name>
<evidence type="ECO:0000313" key="3">
    <source>
        <dbReference type="Proteomes" id="UP001595904"/>
    </source>
</evidence>